<dbReference type="PROSITE" id="PS51257">
    <property type="entry name" value="PROKAR_LIPOPROTEIN"/>
    <property type="match status" value="1"/>
</dbReference>
<evidence type="ECO:0000313" key="2">
    <source>
        <dbReference type="EMBL" id="EGT49945.1"/>
    </source>
</evidence>
<name>G0N123_CAEBE</name>
<dbReference type="Proteomes" id="UP000008068">
    <property type="component" value="Unassembled WGS sequence"/>
</dbReference>
<feature type="chain" id="PRO_5003405025" evidence="1">
    <location>
        <begin position="18"/>
        <end position="107"/>
    </location>
</feature>
<accession>G0N123</accession>
<feature type="signal peptide" evidence="1">
    <location>
        <begin position="1"/>
        <end position="17"/>
    </location>
</feature>
<dbReference type="PANTHER" id="PTHR33272">
    <property type="entry name" value="PROTEIN CBG22877-RELATED"/>
    <property type="match status" value="1"/>
</dbReference>
<evidence type="ECO:0000313" key="3">
    <source>
        <dbReference type="Proteomes" id="UP000008068"/>
    </source>
</evidence>
<proteinExistence type="predicted"/>
<dbReference type="AlphaFoldDB" id="G0N123"/>
<evidence type="ECO:0000256" key="1">
    <source>
        <dbReference type="SAM" id="SignalP"/>
    </source>
</evidence>
<keyword evidence="3" id="KW-1185">Reference proteome</keyword>
<dbReference type="EMBL" id="GL379826">
    <property type="protein sequence ID" value="EGT49945.1"/>
    <property type="molecule type" value="Genomic_DNA"/>
</dbReference>
<dbReference type="OrthoDB" id="5827494at2759"/>
<dbReference type="InterPro" id="IPR027913">
    <property type="entry name" value="DUF4473"/>
</dbReference>
<dbReference type="InParanoid" id="G0N123"/>
<reference evidence="3" key="1">
    <citation type="submission" date="2011-07" db="EMBL/GenBank/DDBJ databases">
        <authorList>
            <consortium name="Caenorhabditis brenneri Sequencing and Analysis Consortium"/>
            <person name="Wilson R.K."/>
        </authorList>
    </citation>
    <scope>NUCLEOTIDE SEQUENCE [LARGE SCALE GENOMIC DNA]</scope>
    <source>
        <strain evidence="3">PB2801</strain>
    </source>
</reference>
<sequence length="107" mass="12005">MFKLTLVLAVIAGLACATPSRPTGDEYRAELVKAGLSTPAIDGILKISGDAYTEFSTKYGKCPNFQDAIENVTRLILNLEKFMKTQTKEDQEKYMAYVEEKKKEFDN</sequence>
<organism evidence="3">
    <name type="scientific">Caenorhabditis brenneri</name>
    <name type="common">Nematode worm</name>
    <dbReference type="NCBI Taxonomy" id="135651"/>
    <lineage>
        <taxon>Eukaryota</taxon>
        <taxon>Metazoa</taxon>
        <taxon>Ecdysozoa</taxon>
        <taxon>Nematoda</taxon>
        <taxon>Chromadorea</taxon>
        <taxon>Rhabditida</taxon>
        <taxon>Rhabditina</taxon>
        <taxon>Rhabditomorpha</taxon>
        <taxon>Rhabditoidea</taxon>
        <taxon>Rhabditidae</taxon>
        <taxon>Peloderinae</taxon>
        <taxon>Caenorhabditis</taxon>
    </lineage>
</organism>
<dbReference type="eggNOG" id="ENOG502TIZK">
    <property type="taxonomic scope" value="Eukaryota"/>
</dbReference>
<dbReference type="Pfam" id="PF14747">
    <property type="entry name" value="DUF4473"/>
    <property type="match status" value="1"/>
</dbReference>
<protein>
    <submittedName>
        <fullName evidence="2">Uncharacterized protein</fullName>
    </submittedName>
</protein>
<dbReference type="HOGENOM" id="CLU_161560_2_0_1"/>
<dbReference type="OMA" id="EKFMKTQ"/>
<keyword evidence="1" id="KW-0732">Signal</keyword>
<dbReference type="PANTHER" id="PTHR33272:SF4">
    <property type="entry name" value="30S RIBOSOMAL PROTEIN S15-RELATED"/>
    <property type="match status" value="1"/>
</dbReference>
<gene>
    <name evidence="2" type="ORF">CAEBREN_03472</name>
</gene>